<dbReference type="Pfam" id="PF00644">
    <property type="entry name" value="PARP"/>
    <property type="match status" value="1"/>
</dbReference>
<evidence type="ECO:0000313" key="2">
    <source>
        <dbReference type="EMBL" id="AWN66569.1"/>
    </source>
</evidence>
<organism evidence="2 3">
    <name type="scientific">Lactococcus lactis subsp. lactis</name>
    <name type="common">Streptococcus lactis</name>
    <dbReference type="NCBI Taxonomy" id="1360"/>
    <lineage>
        <taxon>Bacteria</taxon>
        <taxon>Bacillati</taxon>
        <taxon>Bacillota</taxon>
        <taxon>Bacilli</taxon>
        <taxon>Lactobacillales</taxon>
        <taxon>Streptococcaceae</taxon>
        <taxon>Lactococcus</taxon>
    </lineage>
</organism>
<dbReference type="InterPro" id="IPR012317">
    <property type="entry name" value="Poly(ADP-ribose)pol_cat_dom"/>
</dbReference>
<dbReference type="Proteomes" id="UP000245919">
    <property type="component" value="Chromosome"/>
</dbReference>
<name>A0A2Z3KRL0_LACLL</name>
<sequence length="307" mass="34327">MAELNTEDAINRLYLYETQGLYGDTLVELSEIKAYVEYITKVREVKTSDAEEDETLAPSVLEFLKNYKAIRPLDIAVANGSSVDETSDKRAPKLTIKAFYTALEKVMNHQVITPDEALFFLEEKNTAVNTDNIWSLLGLSGTLLTECDLPFNVVDTIFKSEYRIGKVYALEKSKDLSGYKRTVFAAHGTRNDNVLSILCNGFISSSQVSGVVQSGQMFGQGVYSCRPSQISKVLNYLSKPSATTPSYAFLLKIGYNKKIDVTNPRYDKIHPGELVHAHKIGRFARDEYVVPDGAQIAVTHLIEIFRK</sequence>
<gene>
    <name evidence="2" type="ORF">LL14B4_10430</name>
</gene>
<feature type="domain" description="PARP catalytic" evidence="1">
    <location>
        <begin position="182"/>
        <end position="290"/>
    </location>
</feature>
<dbReference type="Gene3D" id="3.90.228.10">
    <property type="match status" value="1"/>
</dbReference>
<evidence type="ECO:0000259" key="1">
    <source>
        <dbReference type="Pfam" id="PF00644"/>
    </source>
</evidence>
<evidence type="ECO:0000313" key="3">
    <source>
        <dbReference type="Proteomes" id="UP000245919"/>
    </source>
</evidence>
<dbReference type="SUPFAM" id="SSF56399">
    <property type="entry name" value="ADP-ribosylation"/>
    <property type="match status" value="1"/>
</dbReference>
<dbReference type="AlphaFoldDB" id="A0A2Z3KRL0"/>
<accession>A0A2Z3KRL0</accession>
<protein>
    <recommendedName>
        <fullName evidence="1">PARP catalytic domain-containing protein</fullName>
    </recommendedName>
</protein>
<dbReference type="EMBL" id="CP028160">
    <property type="protein sequence ID" value="AWN66569.1"/>
    <property type="molecule type" value="Genomic_DNA"/>
</dbReference>
<proteinExistence type="predicted"/>
<dbReference type="GO" id="GO:0003950">
    <property type="term" value="F:NAD+ poly-ADP-ribosyltransferase activity"/>
    <property type="evidence" value="ECO:0007669"/>
    <property type="project" value="InterPro"/>
</dbReference>
<reference evidence="2 3" key="1">
    <citation type="submission" date="2018-03" db="EMBL/GenBank/DDBJ databases">
        <title>Genome sequence of Lactococcus lactis strain 14B4 from almond drupe.</title>
        <authorList>
            <person name="Tran T.D."/>
            <person name="McGarvey J.A."/>
            <person name="Huynh S."/>
            <person name="Parker C.T."/>
        </authorList>
    </citation>
    <scope>NUCLEOTIDE SEQUENCE [LARGE SCALE GENOMIC DNA]</scope>
    <source>
        <strain evidence="2 3">14B4</strain>
    </source>
</reference>
<dbReference type="GeneID" id="89634196"/>
<dbReference type="RefSeq" id="WP_109991256.1">
    <property type="nucleotide sequence ID" value="NZ_CP028160.1"/>
</dbReference>